<protein>
    <recommendedName>
        <fullName evidence="3">BESS domain-containing protein</fullName>
    </recommendedName>
</protein>
<evidence type="ECO:0000259" key="3">
    <source>
        <dbReference type="PROSITE" id="PS51031"/>
    </source>
</evidence>
<keyword evidence="1" id="KW-0539">Nucleus</keyword>
<dbReference type="InterPro" id="IPR004210">
    <property type="entry name" value="BESS_motif"/>
</dbReference>
<dbReference type="Proteomes" id="UP000314294">
    <property type="component" value="Unassembled WGS sequence"/>
</dbReference>
<dbReference type="GO" id="GO:0003677">
    <property type="term" value="F:DNA binding"/>
    <property type="evidence" value="ECO:0007669"/>
    <property type="project" value="InterPro"/>
</dbReference>
<accession>A0A4Z2EKI2</accession>
<reference evidence="4 5" key="1">
    <citation type="submission" date="2019-03" db="EMBL/GenBank/DDBJ databases">
        <title>First draft genome of Liparis tanakae, snailfish: a comprehensive survey of snailfish specific genes.</title>
        <authorList>
            <person name="Kim W."/>
            <person name="Song I."/>
            <person name="Jeong J.-H."/>
            <person name="Kim D."/>
            <person name="Kim S."/>
            <person name="Ryu S."/>
            <person name="Song J.Y."/>
            <person name="Lee S.K."/>
        </authorList>
    </citation>
    <scope>NUCLEOTIDE SEQUENCE [LARGE SCALE GENOMIC DNA]</scope>
    <source>
        <tissue evidence="4">Muscle</tissue>
    </source>
</reference>
<dbReference type="EMBL" id="SRLO01005731">
    <property type="protein sequence ID" value="TNN29376.1"/>
    <property type="molecule type" value="Genomic_DNA"/>
</dbReference>
<evidence type="ECO:0000313" key="5">
    <source>
        <dbReference type="Proteomes" id="UP000314294"/>
    </source>
</evidence>
<name>A0A4Z2EKI2_9TELE</name>
<feature type="region of interest" description="Disordered" evidence="2">
    <location>
        <begin position="1"/>
        <end position="54"/>
    </location>
</feature>
<keyword evidence="5" id="KW-1185">Reference proteome</keyword>
<feature type="compositionally biased region" description="Pro residues" evidence="2">
    <location>
        <begin position="33"/>
        <end position="42"/>
    </location>
</feature>
<dbReference type="Pfam" id="PF02944">
    <property type="entry name" value="BESS"/>
    <property type="match status" value="1"/>
</dbReference>
<dbReference type="OrthoDB" id="5984255at2759"/>
<comment type="subcellular location">
    <subcellularLocation>
        <location evidence="1">Nucleus</location>
    </subcellularLocation>
</comment>
<evidence type="ECO:0000256" key="2">
    <source>
        <dbReference type="SAM" id="MobiDB-lite"/>
    </source>
</evidence>
<gene>
    <name evidence="4" type="ORF">EYF80_060476</name>
</gene>
<dbReference type="AlphaFoldDB" id="A0A4Z2EKI2"/>
<feature type="compositionally biased region" description="Polar residues" evidence="2">
    <location>
        <begin position="45"/>
        <end position="54"/>
    </location>
</feature>
<evidence type="ECO:0000313" key="4">
    <source>
        <dbReference type="EMBL" id="TNN29376.1"/>
    </source>
</evidence>
<sequence length="110" mass="12417">MVGCDETHSPQSETHNHGPPTQPLNWDGENPRPRPTPRPNRPQPYSQRAASGSLTRYQEGILGALTKPADEDEQFLLSLLSAFKRLENLKRSEVRMGFQKLLHEAEFGPQ</sequence>
<feature type="domain" description="BESS" evidence="3">
    <location>
        <begin position="69"/>
        <end position="108"/>
    </location>
</feature>
<organism evidence="4 5">
    <name type="scientific">Liparis tanakae</name>
    <name type="common">Tanaka's snailfish</name>
    <dbReference type="NCBI Taxonomy" id="230148"/>
    <lineage>
        <taxon>Eukaryota</taxon>
        <taxon>Metazoa</taxon>
        <taxon>Chordata</taxon>
        <taxon>Craniata</taxon>
        <taxon>Vertebrata</taxon>
        <taxon>Euteleostomi</taxon>
        <taxon>Actinopterygii</taxon>
        <taxon>Neopterygii</taxon>
        <taxon>Teleostei</taxon>
        <taxon>Neoteleostei</taxon>
        <taxon>Acanthomorphata</taxon>
        <taxon>Eupercaria</taxon>
        <taxon>Perciformes</taxon>
        <taxon>Cottioidei</taxon>
        <taxon>Cottales</taxon>
        <taxon>Liparidae</taxon>
        <taxon>Liparis</taxon>
    </lineage>
</organism>
<evidence type="ECO:0000256" key="1">
    <source>
        <dbReference type="PROSITE-ProRule" id="PRU00371"/>
    </source>
</evidence>
<dbReference type="PROSITE" id="PS51031">
    <property type="entry name" value="BESS"/>
    <property type="match status" value="1"/>
</dbReference>
<proteinExistence type="predicted"/>
<comment type="caution">
    <text evidence="4">The sequence shown here is derived from an EMBL/GenBank/DDBJ whole genome shotgun (WGS) entry which is preliminary data.</text>
</comment>
<dbReference type="GO" id="GO:0005634">
    <property type="term" value="C:nucleus"/>
    <property type="evidence" value="ECO:0007669"/>
    <property type="project" value="UniProtKB-SubCell"/>
</dbReference>